<reference evidence="1" key="1">
    <citation type="journal article" date="2021" name="Environ. Microbiol.">
        <title>Gene family expansions and transcriptome signatures uncover fungal adaptations to wood decay.</title>
        <authorList>
            <person name="Hage H."/>
            <person name="Miyauchi S."/>
            <person name="Viragh M."/>
            <person name="Drula E."/>
            <person name="Min B."/>
            <person name="Chaduli D."/>
            <person name="Navarro D."/>
            <person name="Favel A."/>
            <person name="Norest M."/>
            <person name="Lesage-Meessen L."/>
            <person name="Balint B."/>
            <person name="Merenyi Z."/>
            <person name="de Eugenio L."/>
            <person name="Morin E."/>
            <person name="Martinez A.T."/>
            <person name="Baldrian P."/>
            <person name="Stursova M."/>
            <person name="Martinez M.J."/>
            <person name="Novotny C."/>
            <person name="Magnuson J.K."/>
            <person name="Spatafora J.W."/>
            <person name="Maurice S."/>
            <person name="Pangilinan J."/>
            <person name="Andreopoulos W."/>
            <person name="LaButti K."/>
            <person name="Hundley H."/>
            <person name="Na H."/>
            <person name="Kuo A."/>
            <person name="Barry K."/>
            <person name="Lipzen A."/>
            <person name="Henrissat B."/>
            <person name="Riley R."/>
            <person name="Ahrendt S."/>
            <person name="Nagy L.G."/>
            <person name="Grigoriev I.V."/>
            <person name="Martin F."/>
            <person name="Rosso M.N."/>
        </authorList>
    </citation>
    <scope>NUCLEOTIDE SEQUENCE</scope>
    <source>
        <strain evidence="1">CBS 384.51</strain>
    </source>
</reference>
<dbReference type="Proteomes" id="UP001055072">
    <property type="component" value="Unassembled WGS sequence"/>
</dbReference>
<comment type="caution">
    <text evidence="1">The sequence shown here is derived from an EMBL/GenBank/DDBJ whole genome shotgun (WGS) entry which is preliminary data.</text>
</comment>
<protein>
    <submittedName>
        <fullName evidence="1">Uncharacterized protein</fullName>
    </submittedName>
</protein>
<sequence>MHPPIGLQLVPFADWFQVETLSGPMAASQPLQVHPTGVAANDDSNVDILMNTISIAMGGNAAYGKKAFIVFPHSVKPARNYFGASVPRVSADTEGTTNLPVSLVRRLIPPASYHHALSYPHILCSPINSAARISCGTSNGVRRIAIDAITHRQFKSYQTRSRLPIAS</sequence>
<evidence type="ECO:0000313" key="1">
    <source>
        <dbReference type="EMBL" id="KAI0085766.1"/>
    </source>
</evidence>
<proteinExistence type="predicted"/>
<evidence type="ECO:0000313" key="2">
    <source>
        <dbReference type="Proteomes" id="UP001055072"/>
    </source>
</evidence>
<organism evidence="1 2">
    <name type="scientific">Irpex rosettiformis</name>
    <dbReference type="NCBI Taxonomy" id="378272"/>
    <lineage>
        <taxon>Eukaryota</taxon>
        <taxon>Fungi</taxon>
        <taxon>Dikarya</taxon>
        <taxon>Basidiomycota</taxon>
        <taxon>Agaricomycotina</taxon>
        <taxon>Agaricomycetes</taxon>
        <taxon>Polyporales</taxon>
        <taxon>Irpicaceae</taxon>
        <taxon>Irpex</taxon>
    </lineage>
</organism>
<keyword evidence="2" id="KW-1185">Reference proteome</keyword>
<gene>
    <name evidence="1" type="ORF">BDY19DRAFT_964201</name>
</gene>
<dbReference type="EMBL" id="MU274928">
    <property type="protein sequence ID" value="KAI0085766.1"/>
    <property type="molecule type" value="Genomic_DNA"/>
</dbReference>
<accession>A0ACB8TV02</accession>
<name>A0ACB8TV02_9APHY</name>